<evidence type="ECO:0000259" key="3">
    <source>
        <dbReference type="Pfam" id="PF20434"/>
    </source>
</evidence>
<evidence type="ECO:0000313" key="4">
    <source>
        <dbReference type="EMBL" id="CAL1546518.1"/>
    </source>
</evidence>
<dbReference type="GO" id="GO:0004061">
    <property type="term" value="F:arylformamidase activity"/>
    <property type="evidence" value="ECO:0007669"/>
    <property type="project" value="TreeGrafter"/>
</dbReference>
<dbReference type="Pfam" id="PF20434">
    <property type="entry name" value="BD-FAE"/>
    <property type="match status" value="1"/>
</dbReference>
<feature type="region of interest" description="Disordered" evidence="2">
    <location>
        <begin position="346"/>
        <end position="383"/>
    </location>
</feature>
<reference evidence="4 5" key="1">
    <citation type="submission" date="2024-04" db="EMBL/GenBank/DDBJ databases">
        <authorList>
            <consortium name="Genoscope - CEA"/>
            <person name="William W."/>
        </authorList>
    </citation>
    <scope>NUCLEOTIDE SEQUENCE [LARGE SCALE GENOMIC DNA]</scope>
</reference>
<dbReference type="AlphaFoldDB" id="A0AAV2IK09"/>
<comment type="caution">
    <text evidence="4">The sequence shown here is derived from an EMBL/GenBank/DDBJ whole genome shotgun (WGS) entry which is preliminary data.</text>
</comment>
<organism evidence="4 5">
    <name type="scientific">Lymnaea stagnalis</name>
    <name type="common">Great pond snail</name>
    <name type="synonym">Helix stagnalis</name>
    <dbReference type="NCBI Taxonomy" id="6523"/>
    <lineage>
        <taxon>Eukaryota</taxon>
        <taxon>Metazoa</taxon>
        <taxon>Spiralia</taxon>
        <taxon>Lophotrochozoa</taxon>
        <taxon>Mollusca</taxon>
        <taxon>Gastropoda</taxon>
        <taxon>Heterobranchia</taxon>
        <taxon>Euthyneura</taxon>
        <taxon>Panpulmonata</taxon>
        <taxon>Hygrophila</taxon>
        <taxon>Lymnaeoidea</taxon>
        <taxon>Lymnaeidae</taxon>
        <taxon>Lymnaea</taxon>
    </lineage>
</organism>
<dbReference type="InterPro" id="IPR050300">
    <property type="entry name" value="GDXG_lipolytic_enzyme"/>
</dbReference>
<dbReference type="Proteomes" id="UP001497497">
    <property type="component" value="Unassembled WGS sequence"/>
</dbReference>
<dbReference type="InterPro" id="IPR029058">
    <property type="entry name" value="AB_hydrolase_fold"/>
</dbReference>
<dbReference type="EMBL" id="CAXITT010000823">
    <property type="protein sequence ID" value="CAL1546518.1"/>
    <property type="molecule type" value="Genomic_DNA"/>
</dbReference>
<evidence type="ECO:0000256" key="2">
    <source>
        <dbReference type="SAM" id="MobiDB-lite"/>
    </source>
</evidence>
<feature type="compositionally biased region" description="Polar residues" evidence="2">
    <location>
        <begin position="265"/>
        <end position="275"/>
    </location>
</feature>
<feature type="compositionally biased region" description="Acidic residues" evidence="2">
    <location>
        <begin position="365"/>
        <end position="376"/>
    </location>
</feature>
<dbReference type="PANTHER" id="PTHR48081">
    <property type="entry name" value="AB HYDROLASE SUPERFAMILY PROTEIN C4A8.06C"/>
    <property type="match status" value="1"/>
</dbReference>
<dbReference type="InterPro" id="IPR049492">
    <property type="entry name" value="BD-FAE-like_dom"/>
</dbReference>
<sequence>MIVRMLRGALVLVSSVVIIPYTIAIVSNILNGWPQTKNKYRRALNPKKVLGLNYVLLQMLRDKSKYLPLYLKWKKYYKKADPRRLYKNLAFGRNDCTLDVYLPGDRDPSSNLPVLIFVYGGSWSSGDKSSYGLLCSNIVDHTKSVAVCPNYSTYPKGYVDDMIQDIVDCIGWVIDNIQEYGGDKNKIILLGHSAGAHLSVMAILELLHDERLSVQSTFKFNPAGGQLDELSFAESHYGRRGLLERTKEGLDDSSGSSESFAVVSENGSSTEQGGCTDNGGSSLLGSSLNSDRMASSNNSENFVTMSQGSMLVEPGGADQACQEVEEAASVDLVDLPCNVDAEVKVLEPADTKEESPPNSQSGSQGDDEYDNDESGDNDSVVTVRPKDIDRHATLVDMCKSVKAFIGLAGVYSIKDHFLHESMRGIEDVSCMCRAHYGEDHFDRFSPKEIIRSLARCLSLPLMVLVHGSEDYIAPLSATLTFAESLGEISANVKVKVIPECNHYEICLDLMDKHRKFYSHVMSIIMETISSVS</sequence>
<feature type="compositionally biased region" description="Basic and acidic residues" evidence="2">
    <location>
        <begin position="346"/>
        <end position="355"/>
    </location>
</feature>
<accession>A0AAV2IK09</accession>
<evidence type="ECO:0000313" key="5">
    <source>
        <dbReference type="Proteomes" id="UP001497497"/>
    </source>
</evidence>
<dbReference type="SUPFAM" id="SSF53474">
    <property type="entry name" value="alpha/beta-Hydrolases"/>
    <property type="match status" value="2"/>
</dbReference>
<gene>
    <name evidence="4" type="ORF">GSLYS_00019895001</name>
</gene>
<feature type="domain" description="BD-FAE-like" evidence="3">
    <location>
        <begin position="98"/>
        <end position="207"/>
    </location>
</feature>
<dbReference type="PANTHER" id="PTHR48081:SF33">
    <property type="entry name" value="KYNURENINE FORMAMIDASE"/>
    <property type="match status" value="1"/>
</dbReference>
<protein>
    <recommendedName>
        <fullName evidence="3">BD-FAE-like domain-containing protein</fullName>
    </recommendedName>
</protein>
<evidence type="ECO:0000256" key="1">
    <source>
        <dbReference type="ARBA" id="ARBA00022801"/>
    </source>
</evidence>
<keyword evidence="1" id="KW-0378">Hydrolase</keyword>
<proteinExistence type="predicted"/>
<keyword evidence="5" id="KW-1185">Reference proteome</keyword>
<name>A0AAV2IK09_LYMST</name>
<feature type="compositionally biased region" description="Low complexity" evidence="2">
    <location>
        <begin position="278"/>
        <end position="290"/>
    </location>
</feature>
<feature type="region of interest" description="Disordered" evidence="2">
    <location>
        <begin position="245"/>
        <end position="298"/>
    </location>
</feature>
<dbReference type="Gene3D" id="3.40.50.1820">
    <property type="entry name" value="alpha/beta hydrolase"/>
    <property type="match status" value="2"/>
</dbReference>